<sequence>MQDHLLDAEHRDFAAMARAFVAREITPYHEEWERAGLVDRDVWRAAGKAGLLGFDVAPEYGGGGTDDLRYPVLLAEELIRAGATGVGFGLHNDVVAPYLNQLATPEQRERWLPGFCSGDLVTAIALTEPGAGSDLQSITTSAVRDGDAYLLSGTKTFVTNGVHADLVIVAARTDPEDRLRGGLSLLVVERGMPGFGRGRPLEKIGRHAQDTAELFFDDVRVPAANLLGRQGRGLRYLMENLQRERLSIAAAAVAGAETVFAATLEYCRTRTAFGQPIGGFQHIRFELAEMSTEIEIARTYVDQCVVDHNAGRRDPVRAARAKWWTTDLQKRVVDRCLQLHGGYGYMREQPVARAFVDTRMMPIYGGTNEIMKEMIGRSLGV</sequence>
<organism evidence="14 15">
    <name type="scientific">Actinacidiphila acididurans</name>
    <dbReference type="NCBI Taxonomy" id="2784346"/>
    <lineage>
        <taxon>Bacteria</taxon>
        <taxon>Bacillati</taxon>
        <taxon>Actinomycetota</taxon>
        <taxon>Actinomycetes</taxon>
        <taxon>Kitasatosporales</taxon>
        <taxon>Streptomycetaceae</taxon>
        <taxon>Actinacidiphila</taxon>
    </lineage>
</organism>
<evidence type="ECO:0000256" key="9">
    <source>
        <dbReference type="ARBA" id="ARBA00042660"/>
    </source>
</evidence>
<feature type="domain" description="Acyl-CoA dehydrogenase/oxidase N-terminal" evidence="13">
    <location>
        <begin position="8"/>
        <end position="119"/>
    </location>
</feature>
<comment type="function">
    <text evidence="7">Catalyzes the dehydrogenation at the alpha-beta position of ACP-bound acyl chains. This results in the introduction of a double bond in the lipidic chain, which is further transferred to the epsilon-amino group of lysine residue in the mycobactin core by MbtK.</text>
</comment>
<keyword evidence="4 10" id="KW-0285">Flavoprotein</keyword>
<evidence type="ECO:0000259" key="11">
    <source>
        <dbReference type="Pfam" id="PF00441"/>
    </source>
</evidence>
<dbReference type="RefSeq" id="WP_205364564.1">
    <property type="nucleotide sequence ID" value="NZ_JADKYB010000038.1"/>
</dbReference>
<keyword evidence="6 10" id="KW-0560">Oxidoreductase</keyword>
<dbReference type="SUPFAM" id="SSF47203">
    <property type="entry name" value="Acyl-CoA dehydrogenase C-terminal domain-like"/>
    <property type="match status" value="1"/>
</dbReference>
<dbReference type="InterPro" id="IPR006091">
    <property type="entry name" value="Acyl-CoA_Oxase/DH_mid-dom"/>
</dbReference>
<dbReference type="Gene3D" id="1.20.140.10">
    <property type="entry name" value="Butyryl-CoA Dehydrogenase, subunit A, domain 3"/>
    <property type="match status" value="1"/>
</dbReference>
<keyword evidence="15" id="KW-1185">Reference proteome</keyword>
<evidence type="ECO:0000313" key="15">
    <source>
        <dbReference type="Proteomes" id="UP000749040"/>
    </source>
</evidence>
<dbReference type="InterPro" id="IPR009075">
    <property type="entry name" value="AcylCo_DH/oxidase_C"/>
</dbReference>
<dbReference type="InterPro" id="IPR036250">
    <property type="entry name" value="AcylCo_DH-like_C"/>
</dbReference>
<name>A0ABS2U4D7_9ACTN</name>
<evidence type="ECO:0000313" key="14">
    <source>
        <dbReference type="EMBL" id="MBM9510475.1"/>
    </source>
</evidence>
<feature type="domain" description="Acyl-CoA dehydrogenase/oxidase C-terminal" evidence="11">
    <location>
        <begin position="231"/>
        <end position="379"/>
    </location>
</feature>
<dbReference type="SUPFAM" id="SSF56645">
    <property type="entry name" value="Acyl-CoA dehydrogenase NM domain-like"/>
    <property type="match status" value="1"/>
</dbReference>
<comment type="pathway">
    <text evidence="2">Siderophore biosynthesis; mycobactin biosynthesis.</text>
</comment>
<evidence type="ECO:0000256" key="4">
    <source>
        <dbReference type="ARBA" id="ARBA00022630"/>
    </source>
</evidence>
<dbReference type="InterPro" id="IPR037069">
    <property type="entry name" value="AcylCoA_DH/ox_N_sf"/>
</dbReference>
<evidence type="ECO:0000256" key="5">
    <source>
        <dbReference type="ARBA" id="ARBA00022827"/>
    </source>
</evidence>
<dbReference type="Pfam" id="PF02771">
    <property type="entry name" value="Acyl-CoA_dh_N"/>
    <property type="match status" value="1"/>
</dbReference>
<gene>
    <name evidence="14" type="ORF">ITX44_39120</name>
</gene>
<evidence type="ECO:0000256" key="10">
    <source>
        <dbReference type="RuleBase" id="RU362125"/>
    </source>
</evidence>
<dbReference type="InterPro" id="IPR050741">
    <property type="entry name" value="Acyl-CoA_dehydrogenase"/>
</dbReference>
<evidence type="ECO:0000259" key="12">
    <source>
        <dbReference type="Pfam" id="PF02770"/>
    </source>
</evidence>
<dbReference type="Gene3D" id="1.10.540.10">
    <property type="entry name" value="Acyl-CoA dehydrogenase/oxidase, N-terminal domain"/>
    <property type="match status" value="1"/>
</dbReference>
<accession>A0ABS2U4D7</accession>
<evidence type="ECO:0000256" key="8">
    <source>
        <dbReference type="ARBA" id="ARBA00040394"/>
    </source>
</evidence>
<dbReference type="InterPro" id="IPR046373">
    <property type="entry name" value="Acyl-CoA_Oxase/DH_mid-dom_sf"/>
</dbReference>
<dbReference type="Pfam" id="PF00441">
    <property type="entry name" value="Acyl-CoA_dh_1"/>
    <property type="match status" value="1"/>
</dbReference>
<evidence type="ECO:0000256" key="2">
    <source>
        <dbReference type="ARBA" id="ARBA00005102"/>
    </source>
</evidence>
<comment type="similarity">
    <text evidence="3 10">Belongs to the acyl-CoA dehydrogenase family.</text>
</comment>
<dbReference type="InterPro" id="IPR009100">
    <property type="entry name" value="AcylCoA_DH/oxidase_NM_dom_sf"/>
</dbReference>
<dbReference type="Proteomes" id="UP000749040">
    <property type="component" value="Unassembled WGS sequence"/>
</dbReference>
<feature type="domain" description="Acyl-CoA oxidase/dehydrogenase middle" evidence="12">
    <location>
        <begin position="123"/>
        <end position="219"/>
    </location>
</feature>
<dbReference type="EMBL" id="JADKYB010000038">
    <property type="protein sequence ID" value="MBM9510475.1"/>
    <property type="molecule type" value="Genomic_DNA"/>
</dbReference>
<proteinExistence type="inferred from homology"/>
<dbReference type="InterPro" id="IPR006089">
    <property type="entry name" value="Acyl-CoA_DH_CS"/>
</dbReference>
<evidence type="ECO:0000256" key="6">
    <source>
        <dbReference type="ARBA" id="ARBA00023002"/>
    </source>
</evidence>
<dbReference type="PANTHER" id="PTHR48083">
    <property type="entry name" value="MEDIUM-CHAIN SPECIFIC ACYL-COA DEHYDROGENASE, MITOCHONDRIAL-RELATED"/>
    <property type="match status" value="1"/>
</dbReference>
<reference evidence="14 15" key="1">
    <citation type="submission" date="2021-01" db="EMBL/GenBank/DDBJ databases">
        <title>Streptomyces acididurans sp. nov., isolated from a peat swamp forest soil.</title>
        <authorList>
            <person name="Chantavorakit T."/>
            <person name="Duangmal K."/>
        </authorList>
    </citation>
    <scope>NUCLEOTIDE SEQUENCE [LARGE SCALE GENOMIC DNA]</scope>
    <source>
        <strain evidence="14 15">KK5PA1</strain>
    </source>
</reference>
<dbReference type="Gene3D" id="2.40.110.10">
    <property type="entry name" value="Butyryl-CoA Dehydrogenase, subunit A, domain 2"/>
    <property type="match status" value="1"/>
</dbReference>
<dbReference type="PROSITE" id="PS00072">
    <property type="entry name" value="ACYL_COA_DH_1"/>
    <property type="match status" value="1"/>
</dbReference>
<dbReference type="Pfam" id="PF02770">
    <property type="entry name" value="Acyl-CoA_dh_M"/>
    <property type="match status" value="1"/>
</dbReference>
<evidence type="ECO:0000259" key="13">
    <source>
        <dbReference type="Pfam" id="PF02771"/>
    </source>
</evidence>
<comment type="cofactor">
    <cofactor evidence="1 10">
        <name>FAD</name>
        <dbReference type="ChEBI" id="CHEBI:57692"/>
    </cofactor>
</comment>
<dbReference type="InterPro" id="IPR013786">
    <property type="entry name" value="AcylCoA_DH/ox_N"/>
</dbReference>
<comment type="caution">
    <text evidence="14">The sequence shown here is derived from an EMBL/GenBank/DDBJ whole genome shotgun (WGS) entry which is preliminary data.</text>
</comment>
<keyword evidence="5 10" id="KW-0274">FAD</keyword>
<dbReference type="PROSITE" id="PS00073">
    <property type="entry name" value="ACYL_COA_DH_2"/>
    <property type="match status" value="1"/>
</dbReference>
<protein>
    <recommendedName>
        <fullName evidence="8">Acyl-[acyl-carrier-protein] dehydrogenase MbtN</fullName>
    </recommendedName>
    <alternativeName>
        <fullName evidence="9">Mycobactin synthase protein N</fullName>
    </alternativeName>
</protein>
<dbReference type="PANTHER" id="PTHR48083:SF20">
    <property type="entry name" value="LONG-CHAIN SPECIFIC ACYL-COA DEHYDROGENASE, MITOCHONDRIAL"/>
    <property type="match status" value="1"/>
</dbReference>
<evidence type="ECO:0000256" key="1">
    <source>
        <dbReference type="ARBA" id="ARBA00001974"/>
    </source>
</evidence>
<evidence type="ECO:0000256" key="3">
    <source>
        <dbReference type="ARBA" id="ARBA00009347"/>
    </source>
</evidence>
<evidence type="ECO:0000256" key="7">
    <source>
        <dbReference type="ARBA" id="ARBA00037085"/>
    </source>
</evidence>